<dbReference type="RefSeq" id="WP_045469943.1">
    <property type="nucleotide sequence ID" value="NZ_BBLT01000019.1"/>
</dbReference>
<sequence>MEGEDLIKSAIGKKLKNGKVQSFYLDNKLSERINVTFLEFDNWIRIVTTDEVTSLTTEASDLERLEFGDEEFKYKIEAIEVYFPEFKKYIGKSLTSYKELVLRKSESLSFGLNLYFEDGFNLIIHNQDYPIDKTEYLFENTIPQDLKEK</sequence>
<reference evidence="1 2" key="1">
    <citation type="submission" date="2014-09" db="EMBL/GenBank/DDBJ databases">
        <title>Sporocytophaga myxococcoides PG-01 genome sequencing.</title>
        <authorList>
            <person name="Liu L."/>
            <person name="Gao P.J."/>
            <person name="Chen G.J."/>
            <person name="Wang L.S."/>
        </authorList>
    </citation>
    <scope>NUCLEOTIDE SEQUENCE [LARGE SCALE GENOMIC DNA]</scope>
    <source>
        <strain evidence="1 2">PG-01</strain>
    </source>
</reference>
<protein>
    <submittedName>
        <fullName evidence="1">Uncharacterized protein</fullName>
    </submittedName>
</protein>
<accession>A0A098LLF3</accession>
<dbReference type="Proteomes" id="UP000030185">
    <property type="component" value="Unassembled WGS sequence"/>
</dbReference>
<evidence type="ECO:0000313" key="1">
    <source>
        <dbReference type="EMBL" id="GAL87790.1"/>
    </source>
</evidence>
<proteinExistence type="predicted"/>
<comment type="caution">
    <text evidence="1">The sequence shown here is derived from an EMBL/GenBank/DDBJ whole genome shotgun (WGS) entry which is preliminary data.</text>
</comment>
<keyword evidence="2" id="KW-1185">Reference proteome</keyword>
<gene>
    <name evidence="1" type="ORF">MYP_5021</name>
</gene>
<dbReference type="OrthoDB" id="980925at2"/>
<dbReference type="STRING" id="153721.MYP_5021"/>
<dbReference type="AlphaFoldDB" id="A0A098LLF3"/>
<name>A0A098LLF3_9BACT</name>
<organism evidence="1 2">
    <name type="scientific">Sporocytophaga myxococcoides</name>
    <dbReference type="NCBI Taxonomy" id="153721"/>
    <lineage>
        <taxon>Bacteria</taxon>
        <taxon>Pseudomonadati</taxon>
        <taxon>Bacteroidota</taxon>
        <taxon>Cytophagia</taxon>
        <taxon>Cytophagales</taxon>
        <taxon>Cytophagaceae</taxon>
        <taxon>Sporocytophaga</taxon>
    </lineage>
</organism>
<dbReference type="eggNOG" id="ENOG5031UT0">
    <property type="taxonomic scope" value="Bacteria"/>
</dbReference>
<dbReference type="EMBL" id="BBLT01000019">
    <property type="protein sequence ID" value="GAL87790.1"/>
    <property type="molecule type" value="Genomic_DNA"/>
</dbReference>
<evidence type="ECO:0000313" key="2">
    <source>
        <dbReference type="Proteomes" id="UP000030185"/>
    </source>
</evidence>